<name>A0A9D5GY34_PEA</name>
<dbReference type="AlphaFoldDB" id="A0A9D5GY34"/>
<dbReference type="EMBL" id="JAMSHJ010000001">
    <property type="protein sequence ID" value="KAI5445470.1"/>
    <property type="molecule type" value="Genomic_DNA"/>
</dbReference>
<accession>A0A9D5GY34</accession>
<proteinExistence type="predicted"/>
<dbReference type="Proteomes" id="UP001058974">
    <property type="component" value="Chromosome 1"/>
</dbReference>
<gene>
    <name evidence="1" type="ORF">KIW84_013632</name>
</gene>
<evidence type="ECO:0008006" key="3">
    <source>
        <dbReference type="Google" id="ProtNLM"/>
    </source>
</evidence>
<dbReference type="Gramene" id="Psat01G0363200-T1">
    <property type="protein sequence ID" value="KAI5445470.1"/>
    <property type="gene ID" value="KIW84_013632"/>
</dbReference>
<protein>
    <recommendedName>
        <fullName evidence="3">Retrotransposon Copia-like N-terminal domain-containing protein</fullName>
    </recommendedName>
</protein>
<reference evidence="1 2" key="1">
    <citation type="journal article" date="2022" name="Nat. Genet.">
        <title>Improved pea reference genome and pan-genome highlight genomic features and evolutionary characteristics.</title>
        <authorList>
            <person name="Yang T."/>
            <person name="Liu R."/>
            <person name="Luo Y."/>
            <person name="Hu S."/>
            <person name="Wang D."/>
            <person name="Wang C."/>
            <person name="Pandey M.K."/>
            <person name="Ge S."/>
            <person name="Xu Q."/>
            <person name="Li N."/>
            <person name="Li G."/>
            <person name="Huang Y."/>
            <person name="Saxena R.K."/>
            <person name="Ji Y."/>
            <person name="Li M."/>
            <person name="Yan X."/>
            <person name="He Y."/>
            <person name="Liu Y."/>
            <person name="Wang X."/>
            <person name="Xiang C."/>
            <person name="Varshney R.K."/>
            <person name="Ding H."/>
            <person name="Gao S."/>
            <person name="Zong X."/>
        </authorList>
    </citation>
    <scope>NUCLEOTIDE SEQUENCE [LARGE SCALE GENOMIC DNA]</scope>
    <source>
        <strain evidence="1 2">cv. Zhongwan 6</strain>
    </source>
</reference>
<evidence type="ECO:0000313" key="2">
    <source>
        <dbReference type="Proteomes" id="UP001058974"/>
    </source>
</evidence>
<comment type="caution">
    <text evidence="1">The sequence shown here is derived from an EMBL/GenBank/DDBJ whole genome shotgun (WGS) entry which is preliminary data.</text>
</comment>
<organism evidence="1 2">
    <name type="scientific">Pisum sativum</name>
    <name type="common">Garden pea</name>
    <name type="synonym">Lathyrus oleraceus</name>
    <dbReference type="NCBI Taxonomy" id="3888"/>
    <lineage>
        <taxon>Eukaryota</taxon>
        <taxon>Viridiplantae</taxon>
        <taxon>Streptophyta</taxon>
        <taxon>Embryophyta</taxon>
        <taxon>Tracheophyta</taxon>
        <taxon>Spermatophyta</taxon>
        <taxon>Magnoliopsida</taxon>
        <taxon>eudicotyledons</taxon>
        <taxon>Gunneridae</taxon>
        <taxon>Pentapetalae</taxon>
        <taxon>rosids</taxon>
        <taxon>fabids</taxon>
        <taxon>Fabales</taxon>
        <taxon>Fabaceae</taxon>
        <taxon>Papilionoideae</taxon>
        <taxon>50 kb inversion clade</taxon>
        <taxon>NPAAA clade</taxon>
        <taxon>Hologalegina</taxon>
        <taxon>IRL clade</taxon>
        <taxon>Fabeae</taxon>
        <taxon>Lathyrus</taxon>
    </lineage>
</organism>
<sequence length="156" mass="17231">MASQNSDVETSQRTPIVSSPADKLVVLNAGSQLCIKFDGDIYPAWRIQFMVLFTGYGLMGYVDGRHVAKNYYIIKGFPKKNDTKPTVNLAQNQAATQHPKWIIDIIASHHISQDMQQLTLDNSYPGADQVIVGNKTCLEIIRTGLEFGSSTAPRST</sequence>
<evidence type="ECO:0000313" key="1">
    <source>
        <dbReference type="EMBL" id="KAI5445470.1"/>
    </source>
</evidence>
<keyword evidence="2" id="KW-1185">Reference proteome</keyword>